<feature type="transmembrane region" description="Helical" evidence="1">
    <location>
        <begin position="92"/>
        <end position="125"/>
    </location>
</feature>
<comment type="caution">
    <text evidence="2">The sequence shown here is derived from an EMBL/GenBank/DDBJ whole genome shotgun (WGS) entry which is preliminary data.</text>
</comment>
<gene>
    <name evidence="2" type="ORF">H8S45_09970</name>
</gene>
<name>A0A923LXL6_9FIRM</name>
<accession>A0A923LXL6</accession>
<sequence>MNRSEYMAALRRALSVLPEEERASALRYYEEYFDDAGPENERRVIEDLGAPETVAGQILADYRELTTVPRQGAAASGAPAAPRRGWRGINPWLLLLLVVLAIPIGVPLAGAFIGVCAAVLGVLAAVLLSVLAFVVVIPLCLLAAGIVLCGISFVLWGAPANALVTLGCGLMLFALGVLVSLLAIKLCTLFVPPVFRAFVALLRWPFDKLRSRNQGGGVQ</sequence>
<keyword evidence="3" id="KW-1185">Reference proteome</keyword>
<keyword evidence="1" id="KW-0472">Membrane</keyword>
<feature type="transmembrane region" description="Helical" evidence="1">
    <location>
        <begin position="163"/>
        <end position="184"/>
    </location>
</feature>
<protein>
    <submittedName>
        <fullName evidence="2">DUF1700 domain-containing protein</fullName>
    </submittedName>
</protein>
<dbReference type="AlphaFoldDB" id="A0A923LXL6"/>
<organism evidence="2 3">
    <name type="scientific">Agathobaculum faecis</name>
    <dbReference type="NCBI Taxonomy" id="2763013"/>
    <lineage>
        <taxon>Bacteria</taxon>
        <taxon>Bacillati</taxon>
        <taxon>Bacillota</taxon>
        <taxon>Clostridia</taxon>
        <taxon>Eubacteriales</taxon>
        <taxon>Butyricicoccaceae</taxon>
        <taxon>Agathobaculum</taxon>
    </lineage>
</organism>
<feature type="transmembrane region" description="Helical" evidence="1">
    <location>
        <begin position="131"/>
        <end position="156"/>
    </location>
</feature>
<dbReference type="Pfam" id="PF22564">
    <property type="entry name" value="HAAS"/>
    <property type="match status" value="1"/>
</dbReference>
<dbReference type="Proteomes" id="UP000606499">
    <property type="component" value="Unassembled WGS sequence"/>
</dbReference>
<reference evidence="2" key="1">
    <citation type="submission" date="2020-08" db="EMBL/GenBank/DDBJ databases">
        <title>Genome public.</title>
        <authorList>
            <person name="Liu C."/>
            <person name="Sun Q."/>
        </authorList>
    </citation>
    <scope>NUCLEOTIDE SEQUENCE</scope>
    <source>
        <strain evidence="2">NSJ-28</strain>
    </source>
</reference>
<keyword evidence="1" id="KW-1133">Transmembrane helix</keyword>
<evidence type="ECO:0000313" key="2">
    <source>
        <dbReference type="EMBL" id="MBC5725779.1"/>
    </source>
</evidence>
<dbReference type="RefSeq" id="WP_054327020.1">
    <property type="nucleotide sequence ID" value="NZ_JACOPL010000008.1"/>
</dbReference>
<evidence type="ECO:0000313" key="3">
    <source>
        <dbReference type="Proteomes" id="UP000606499"/>
    </source>
</evidence>
<dbReference type="EMBL" id="JACOPL010000008">
    <property type="protein sequence ID" value="MBC5725779.1"/>
    <property type="molecule type" value="Genomic_DNA"/>
</dbReference>
<evidence type="ECO:0000256" key="1">
    <source>
        <dbReference type="SAM" id="Phobius"/>
    </source>
</evidence>
<proteinExistence type="predicted"/>
<keyword evidence="1" id="KW-0812">Transmembrane</keyword>